<evidence type="ECO:0000256" key="5">
    <source>
        <dbReference type="ARBA" id="ARBA00022801"/>
    </source>
</evidence>
<gene>
    <name evidence="8" type="ORF">E1B28_004692</name>
</gene>
<feature type="region of interest" description="Disordered" evidence="6">
    <location>
        <begin position="827"/>
        <end position="850"/>
    </location>
</feature>
<evidence type="ECO:0000256" key="4">
    <source>
        <dbReference type="ARBA" id="ARBA00022553"/>
    </source>
</evidence>
<evidence type="ECO:0000256" key="2">
    <source>
        <dbReference type="ARBA" id="ARBA00005476"/>
    </source>
</evidence>
<dbReference type="EMBL" id="CM032182">
    <property type="protein sequence ID" value="KAG7097333.1"/>
    <property type="molecule type" value="Genomic_DNA"/>
</dbReference>
<keyword evidence="9" id="KW-1185">Reference proteome</keyword>
<dbReference type="InterPro" id="IPR026058">
    <property type="entry name" value="LIPIN"/>
</dbReference>
<dbReference type="InterPro" id="IPR036412">
    <property type="entry name" value="HAD-like_sf"/>
</dbReference>
<feature type="compositionally biased region" description="Basic and acidic residues" evidence="6">
    <location>
        <begin position="278"/>
        <end position="287"/>
    </location>
</feature>
<feature type="region of interest" description="Disordered" evidence="6">
    <location>
        <begin position="1144"/>
        <end position="1168"/>
    </location>
</feature>
<feature type="region of interest" description="Disordered" evidence="6">
    <location>
        <begin position="475"/>
        <end position="557"/>
    </location>
</feature>
<dbReference type="Proteomes" id="UP001049176">
    <property type="component" value="Chromosome 2"/>
</dbReference>
<feature type="compositionally biased region" description="Low complexity" evidence="6">
    <location>
        <begin position="288"/>
        <end position="302"/>
    </location>
</feature>
<comment type="caution">
    <text evidence="8">The sequence shown here is derived from an EMBL/GenBank/DDBJ whole genome shotgun (WGS) entry which is preliminary data.</text>
</comment>
<dbReference type="Pfam" id="PF16876">
    <property type="entry name" value="Lipin_mid"/>
    <property type="match status" value="1"/>
</dbReference>
<name>A0A9P8ADC2_9AGAR</name>
<feature type="region of interest" description="Disordered" evidence="6">
    <location>
        <begin position="1183"/>
        <end position="1258"/>
    </location>
</feature>
<feature type="compositionally biased region" description="Low complexity" evidence="6">
    <location>
        <begin position="489"/>
        <end position="501"/>
    </location>
</feature>
<dbReference type="GO" id="GO:0005634">
    <property type="term" value="C:nucleus"/>
    <property type="evidence" value="ECO:0007669"/>
    <property type="project" value="TreeGrafter"/>
</dbReference>
<dbReference type="KEGG" id="more:E1B28_004692"/>
<dbReference type="InterPro" id="IPR007651">
    <property type="entry name" value="Lipin_N"/>
</dbReference>
<keyword evidence="4" id="KW-0597">Phosphoprotein</keyword>
<sequence>MNYLRGAVNAISAPYQYYKDLPPINPSTLTGAIDVIVIQRPTDNGSTELACSPFHVRFGKLQVLRPSDKKVNVSVNGHPIPFDMKIGEAGEAFFVFETDDDVPDDLITSPLLRAKTEQQTEDTTGSAPGGSDAKKKQDEQSEPDYLDLDATGSGSGSLPSPPLTPSRSNDKQPNYPDDGTAAERDQDKRADAVLKRKTGEELYVPHVLHQEGVAIDCEGYHSQPRHKHSRCHDHYESLHHGRERSDRTVRATNNIYEDSDSDSADDGQPQAFTTGHGLHSEHSKAPAESDSDPSSSSVPFPSYRATSEPPPETDSADFQPPKVTYPFTPSPDTPNDSTMNLMIPDFTTSSSDEFLPTATPKPRHRGLPMIQLQLPPQEYSWEWGGFPTPSPMKTSFSFGKSGRPVNKTIGATAGPNRTGGHHASSSVSMNVSTWSRSSTLDMENSNGSVDKGKGKLRTIFGDGFALDPVTEGERVEVGEGADSDPPDVGGSRMSGAGRSRSVPPGLEGSPTSVRRRRRSLSYDGDETGTGSTWRRAGEDATLDSTRGYGAGGLLSASRSDPTRFRVFIEGQMVEFELSLVEHKPTTQQQDEDEEEPRGRQITIEGGRKKSKSRVFSPDGRWTGIDEFEMTWLFDKRRIDFEQFLNDETIVRDPRLVIRWTGEKYISRRDESPLMEALVLWRDACVKVRETGWTRPSSPLSDDEVITPTSSAMTTHFTITQPTSVSSSDTDGGRGQDRVRIDRSQSEPPQSVKETQETFSTKRPPTSTSWVQWWSRSRTKTEDSTMTAAPELPSPSKRPELKEAYSAPPVPAISDLIPSVSVALSPPGSAPALPSTPVQKPVTTETVPKTQTPKKYVKTLRLSSDQLKSLNLKPGPNPITFSLSITGAVACTARIFVWDSTDHVVISDIDGTITKSDGLGHVFAMIGRDWTHLGVAKLYTDITRNGYKILYLTSRAIGQADATRGYLKGIKQNDYQLPEGPVIMSPDRLMTSLHREVIMRKPEVFKMACLRDIQRLFGEATRNPFYAGFGNRITDALSYRSVNVPSSRIFTIDSAGEVKCELLELAGYKSSYIHMTDLVDQMFPPIHRKWAPEFTDFNYWKTPVQEFPLPDFSPPSPTLSARSDTSNQSALARLRNFSLVGSRQASMQMKTVKDNAQTKETPDYDYQDSDLQRMSSFERLSNTLGFSSSRSVSPERHSSTPSTWDSESEDEDGNVKRTRRRSMTSMPGSLEDMQFGMDDEEGEEAHHQNAEDEYDEEDGHADMIDEETAAEEAFDEDILAAGEMKNVPFL</sequence>
<dbReference type="EC" id="3.1.3.4" evidence="3"/>
<evidence type="ECO:0000313" key="8">
    <source>
        <dbReference type="EMBL" id="KAG7097333.1"/>
    </source>
</evidence>
<dbReference type="InterPro" id="IPR023214">
    <property type="entry name" value="HAD_sf"/>
</dbReference>
<keyword evidence="5" id="KW-0378">Hydrolase</keyword>
<dbReference type="FunFam" id="3.40.50.1000:FF:000063">
    <property type="entry name" value="Nuclear elongation and deformation protein"/>
    <property type="match status" value="1"/>
</dbReference>
<dbReference type="Gene3D" id="3.40.50.1000">
    <property type="entry name" value="HAD superfamily/HAD-like"/>
    <property type="match status" value="1"/>
</dbReference>
<dbReference type="GeneID" id="66073768"/>
<organism evidence="8 9">
    <name type="scientific">Marasmius oreades</name>
    <name type="common">fairy-ring Marasmius</name>
    <dbReference type="NCBI Taxonomy" id="181124"/>
    <lineage>
        <taxon>Eukaryota</taxon>
        <taxon>Fungi</taxon>
        <taxon>Dikarya</taxon>
        <taxon>Basidiomycota</taxon>
        <taxon>Agaricomycotina</taxon>
        <taxon>Agaricomycetes</taxon>
        <taxon>Agaricomycetidae</taxon>
        <taxon>Agaricales</taxon>
        <taxon>Marasmiineae</taxon>
        <taxon>Marasmiaceae</taxon>
        <taxon>Marasmius</taxon>
    </lineage>
</organism>
<evidence type="ECO:0000256" key="1">
    <source>
        <dbReference type="ARBA" id="ARBA00001946"/>
    </source>
</evidence>
<feature type="compositionally biased region" description="Polar residues" evidence="6">
    <location>
        <begin position="745"/>
        <end position="775"/>
    </location>
</feature>
<accession>A0A9P8ADC2</accession>
<feature type="domain" description="LNS2/PITP" evidence="7">
    <location>
        <begin position="903"/>
        <end position="1060"/>
    </location>
</feature>
<dbReference type="SUPFAM" id="SSF56784">
    <property type="entry name" value="HAD-like"/>
    <property type="match status" value="1"/>
</dbReference>
<evidence type="ECO:0000259" key="7">
    <source>
        <dbReference type="SMART" id="SM00775"/>
    </source>
</evidence>
<evidence type="ECO:0000256" key="6">
    <source>
        <dbReference type="SAM" id="MobiDB-lite"/>
    </source>
</evidence>
<feature type="region of interest" description="Disordered" evidence="6">
    <location>
        <begin position="111"/>
        <end position="187"/>
    </location>
</feature>
<dbReference type="InterPro" id="IPR031703">
    <property type="entry name" value="Lipin_mid"/>
</dbReference>
<feature type="compositionally biased region" description="Basic and acidic residues" evidence="6">
    <location>
        <begin position="232"/>
        <end position="249"/>
    </location>
</feature>
<dbReference type="Pfam" id="PF08235">
    <property type="entry name" value="LNS2"/>
    <property type="match status" value="1"/>
</dbReference>
<feature type="region of interest" description="Disordered" evidence="6">
    <location>
        <begin position="712"/>
        <end position="798"/>
    </location>
</feature>
<dbReference type="SMART" id="SM00775">
    <property type="entry name" value="LNS2"/>
    <property type="match status" value="1"/>
</dbReference>
<comment type="cofactor">
    <cofactor evidence="1">
        <name>Mg(2+)</name>
        <dbReference type="ChEBI" id="CHEBI:18420"/>
    </cofactor>
</comment>
<feature type="compositionally biased region" description="Polar residues" evidence="6">
    <location>
        <begin position="835"/>
        <end position="850"/>
    </location>
</feature>
<dbReference type="OrthoDB" id="4567at2759"/>
<protein>
    <recommendedName>
        <fullName evidence="3">phosphatidate phosphatase</fullName>
        <ecNumber evidence="3">3.1.3.4</ecNumber>
    </recommendedName>
</protein>
<evidence type="ECO:0000256" key="3">
    <source>
        <dbReference type="ARBA" id="ARBA00012638"/>
    </source>
</evidence>
<feature type="compositionally biased region" description="Polar residues" evidence="6">
    <location>
        <begin position="712"/>
        <end position="729"/>
    </location>
</feature>
<feature type="compositionally biased region" description="Basic and acidic residues" evidence="6">
    <location>
        <begin position="730"/>
        <end position="744"/>
    </location>
</feature>
<dbReference type="GO" id="GO:0019432">
    <property type="term" value="P:triglyceride biosynthetic process"/>
    <property type="evidence" value="ECO:0007669"/>
    <property type="project" value="TreeGrafter"/>
</dbReference>
<dbReference type="PANTHER" id="PTHR12181">
    <property type="entry name" value="LIPIN"/>
    <property type="match status" value="1"/>
</dbReference>
<dbReference type="GO" id="GO:0009062">
    <property type="term" value="P:fatty acid catabolic process"/>
    <property type="evidence" value="ECO:0007669"/>
    <property type="project" value="TreeGrafter"/>
</dbReference>
<dbReference type="RefSeq" id="XP_043013803.1">
    <property type="nucleotide sequence ID" value="XM_043149199.1"/>
</dbReference>
<comment type="similarity">
    <text evidence="2">Belongs to the lipin family.</text>
</comment>
<dbReference type="InterPro" id="IPR013209">
    <property type="entry name" value="LNS2"/>
</dbReference>
<dbReference type="Pfam" id="PF04571">
    <property type="entry name" value="Lipin_N"/>
    <property type="match status" value="1"/>
</dbReference>
<dbReference type="InterPro" id="IPR031315">
    <property type="entry name" value="LNS2/PITP"/>
</dbReference>
<dbReference type="PANTHER" id="PTHR12181:SF12">
    <property type="entry name" value="PHOSPHATIDATE PHOSPHATASE"/>
    <property type="match status" value="1"/>
</dbReference>
<proteinExistence type="inferred from homology"/>
<feature type="region of interest" description="Disordered" evidence="6">
    <location>
        <begin position="222"/>
        <end position="335"/>
    </location>
</feature>
<feature type="compositionally biased region" description="Basic and acidic residues" evidence="6">
    <location>
        <begin position="1150"/>
        <end position="1161"/>
    </location>
</feature>
<feature type="region of interest" description="Disordered" evidence="6">
    <location>
        <begin position="579"/>
        <end position="615"/>
    </location>
</feature>
<reference evidence="8" key="1">
    <citation type="journal article" date="2021" name="Genome Biol. Evol.">
        <title>The assembled and annotated genome of the fairy-ring fungus Marasmius oreades.</title>
        <authorList>
            <person name="Hiltunen M."/>
            <person name="Ament-Velasquez S.L."/>
            <person name="Johannesson H."/>
        </authorList>
    </citation>
    <scope>NUCLEOTIDE SEQUENCE</scope>
    <source>
        <strain evidence="8">03SP1</strain>
    </source>
</reference>
<dbReference type="GO" id="GO:0008195">
    <property type="term" value="F:phosphatidate phosphatase activity"/>
    <property type="evidence" value="ECO:0007669"/>
    <property type="project" value="UniProtKB-EC"/>
</dbReference>
<evidence type="ECO:0000313" key="9">
    <source>
        <dbReference type="Proteomes" id="UP001049176"/>
    </source>
</evidence>